<proteinExistence type="predicted"/>
<dbReference type="InterPro" id="IPR035681">
    <property type="entry name" value="ComA-like_MBL"/>
</dbReference>
<dbReference type="InterPro" id="IPR001279">
    <property type="entry name" value="Metallo-B-lactamas"/>
</dbReference>
<feature type="domain" description="Metallo-beta-lactamase" evidence="1">
    <location>
        <begin position="29"/>
        <end position="179"/>
    </location>
</feature>
<dbReference type="AlphaFoldDB" id="A0A8F5VJ69"/>
<organism evidence="2 3">
    <name type="scientific">Methanospirillum hungatei</name>
    <dbReference type="NCBI Taxonomy" id="2203"/>
    <lineage>
        <taxon>Archaea</taxon>
        <taxon>Methanobacteriati</taxon>
        <taxon>Methanobacteriota</taxon>
        <taxon>Stenosarchaea group</taxon>
        <taxon>Methanomicrobia</taxon>
        <taxon>Methanomicrobiales</taxon>
        <taxon>Methanospirillaceae</taxon>
        <taxon>Methanospirillum</taxon>
    </lineage>
</organism>
<evidence type="ECO:0000313" key="2">
    <source>
        <dbReference type="EMBL" id="QXO93799.1"/>
    </source>
</evidence>
<dbReference type="PANTHER" id="PTHR30619:SF7">
    <property type="entry name" value="BETA-LACTAMASE DOMAIN PROTEIN"/>
    <property type="match status" value="1"/>
</dbReference>
<dbReference type="PANTHER" id="PTHR30619">
    <property type="entry name" value="DNA INTERNALIZATION/COMPETENCE PROTEIN COMEC/REC2"/>
    <property type="match status" value="1"/>
</dbReference>
<dbReference type="CDD" id="cd07731">
    <property type="entry name" value="ComA-like_MBL-fold"/>
    <property type="match status" value="1"/>
</dbReference>
<dbReference type="GO" id="GO:0016787">
    <property type="term" value="F:hydrolase activity"/>
    <property type="evidence" value="ECO:0007669"/>
    <property type="project" value="UniProtKB-KW"/>
</dbReference>
<gene>
    <name evidence="2" type="ORF">KSK55_10600</name>
</gene>
<sequence length="258" mass="28344">MRYLCFIFLISVIFISISSASPLTVHYLDVGQGDSALIEHNNHTMLIDAGTLDAGPTILSYLQSRGITYLDVMVSSHPHSDHIGGMVDVLNEIPVQLFVDNGATHTTPVYRDLEKVLVKKQIPYATAGRGDVIPFTDDVHIEVTHPDYLSDDMNEDSLALLLTYGDATLFFPGDCEQCDATADVVKLAHHGSKGSASRGLLHNDYPQDVIISLGRNNDYHYPAPSTMNALTKAGISVHRTDLEGTIVLKTDGKRYWFV</sequence>
<dbReference type="InterPro" id="IPR052159">
    <property type="entry name" value="Competence_DNA_uptake"/>
</dbReference>
<accession>A0A8F5VJ69</accession>
<protein>
    <submittedName>
        <fullName evidence="2">MBL fold metallo-hydrolase</fullName>
    </submittedName>
</protein>
<dbReference type="OrthoDB" id="3327at2157"/>
<evidence type="ECO:0000313" key="3">
    <source>
        <dbReference type="Proteomes" id="UP000694228"/>
    </source>
</evidence>
<dbReference type="Proteomes" id="UP000694228">
    <property type="component" value="Chromosome"/>
</dbReference>
<dbReference type="Pfam" id="PF00753">
    <property type="entry name" value="Lactamase_B"/>
    <property type="match status" value="1"/>
</dbReference>
<reference evidence="2 3" key="1">
    <citation type="submission" date="2021-06" db="EMBL/GenBank/DDBJ databases">
        <title>Complete genome sequence of the secondary alcohol utilizing methanogen Methanospirillum hungatei strain GP1.</title>
        <authorList>
            <person name="Day L.A."/>
            <person name="Costa K.C."/>
        </authorList>
    </citation>
    <scope>NUCLEOTIDE SEQUENCE [LARGE SCALE GENOMIC DNA]</scope>
    <source>
        <strain evidence="2 3">GP1</strain>
    </source>
</reference>
<evidence type="ECO:0000259" key="1">
    <source>
        <dbReference type="Pfam" id="PF00753"/>
    </source>
</evidence>
<dbReference type="EMBL" id="CP077107">
    <property type="protein sequence ID" value="QXO93799.1"/>
    <property type="molecule type" value="Genomic_DNA"/>
</dbReference>
<name>A0A8F5VJ69_METHU</name>